<dbReference type="PANTHER" id="PTHR33481:SF1">
    <property type="entry name" value="ENDONUCLEASE_EXONUCLEASE_PHOSPHATASE DOMAIN-CONTAINING PROTEIN-RELATED"/>
    <property type="match status" value="1"/>
</dbReference>
<name>A0A4Q2D0R8_9AGAR</name>
<dbReference type="AlphaFoldDB" id="A0A4Q2D0R8"/>
<organism evidence="1 2">
    <name type="scientific">Candolleomyces aberdarensis</name>
    <dbReference type="NCBI Taxonomy" id="2316362"/>
    <lineage>
        <taxon>Eukaryota</taxon>
        <taxon>Fungi</taxon>
        <taxon>Dikarya</taxon>
        <taxon>Basidiomycota</taxon>
        <taxon>Agaricomycotina</taxon>
        <taxon>Agaricomycetes</taxon>
        <taxon>Agaricomycetidae</taxon>
        <taxon>Agaricales</taxon>
        <taxon>Agaricineae</taxon>
        <taxon>Psathyrellaceae</taxon>
        <taxon>Candolleomyces</taxon>
    </lineage>
</organism>
<comment type="caution">
    <text evidence="1">The sequence shown here is derived from an EMBL/GenBank/DDBJ whole genome shotgun (WGS) entry which is preliminary data.</text>
</comment>
<proteinExistence type="predicted"/>
<evidence type="ECO:0000313" key="1">
    <source>
        <dbReference type="EMBL" id="RXW12760.1"/>
    </source>
</evidence>
<dbReference type="Proteomes" id="UP000290288">
    <property type="component" value="Unassembled WGS sequence"/>
</dbReference>
<gene>
    <name evidence="1" type="ORF">EST38_g13097</name>
</gene>
<dbReference type="PANTHER" id="PTHR33481">
    <property type="entry name" value="REVERSE TRANSCRIPTASE"/>
    <property type="match status" value="1"/>
</dbReference>
<protein>
    <submittedName>
        <fullName evidence="1">Uncharacterized protein</fullName>
    </submittedName>
</protein>
<evidence type="ECO:0000313" key="2">
    <source>
        <dbReference type="Proteomes" id="UP000290288"/>
    </source>
</evidence>
<dbReference type="OrthoDB" id="412006at2759"/>
<reference evidence="1 2" key="1">
    <citation type="submission" date="2019-01" db="EMBL/GenBank/DDBJ databases">
        <title>Draft genome sequence of Psathyrella aberdarensis IHI B618.</title>
        <authorList>
            <person name="Buettner E."/>
            <person name="Kellner H."/>
        </authorList>
    </citation>
    <scope>NUCLEOTIDE SEQUENCE [LARGE SCALE GENOMIC DNA]</scope>
    <source>
        <strain evidence="1 2">IHI B618</strain>
    </source>
</reference>
<dbReference type="STRING" id="2316362.A0A4Q2D0R8"/>
<sequence>MLKPFSNEEKEFVADIVLNIGEVEYMTSAIADAFSAVWLKHSSEYTIGPNSKEYWTDECTRALEEYRSDMSVENHRAFRSAVKAAKRKFFDERIEEIATTNKRPWDLMDWVKERKNPPCEAIQFNGEPCHDLGDLWDALHNTYNAALDRPVDTAILNELPKEPERAWPEFSLLELRQALEACLSRSAPWPDHIMWRHLEEILALPECANIIIALANGCIEYGHWPKHQKELMSVIIPKPNKASYSTPKAFRPIVLLNTLGKLIEKMISNRFQIRWVECGSAPPKTQASSC</sequence>
<dbReference type="EMBL" id="SDEE01001130">
    <property type="protein sequence ID" value="RXW12760.1"/>
    <property type="molecule type" value="Genomic_DNA"/>
</dbReference>
<accession>A0A4Q2D0R8</accession>
<keyword evidence="2" id="KW-1185">Reference proteome</keyword>